<accession>A0AAQ4EYY9</accession>
<feature type="compositionally biased region" description="Polar residues" evidence="1">
    <location>
        <begin position="8"/>
        <end position="24"/>
    </location>
</feature>
<proteinExistence type="predicted"/>
<name>A0AAQ4EYY9_AMBAM</name>
<reference evidence="2 3" key="1">
    <citation type="journal article" date="2023" name="Arcadia Sci">
        <title>De novo assembly of a long-read Amblyomma americanum tick genome.</title>
        <authorList>
            <person name="Chou S."/>
            <person name="Poskanzer K.E."/>
            <person name="Rollins M."/>
            <person name="Thuy-Boun P.S."/>
        </authorList>
    </citation>
    <scope>NUCLEOTIDE SEQUENCE [LARGE SCALE GENOMIC DNA]</scope>
    <source>
        <strain evidence="2">F_SG_1</strain>
        <tissue evidence="2">Salivary glands</tissue>
    </source>
</reference>
<feature type="compositionally biased region" description="Polar residues" evidence="1">
    <location>
        <begin position="56"/>
        <end position="72"/>
    </location>
</feature>
<dbReference type="Proteomes" id="UP001321473">
    <property type="component" value="Unassembled WGS sequence"/>
</dbReference>
<dbReference type="AlphaFoldDB" id="A0AAQ4EYY9"/>
<comment type="caution">
    <text evidence="2">The sequence shown here is derived from an EMBL/GenBank/DDBJ whole genome shotgun (WGS) entry which is preliminary data.</text>
</comment>
<evidence type="ECO:0000256" key="1">
    <source>
        <dbReference type="SAM" id="MobiDB-lite"/>
    </source>
</evidence>
<sequence length="101" mass="11251">MTEEESNGRPSLQQHRTGIPQSGQIKEHSSGKERQSCIAAEQRSYKKQRQIKRTAAASNESPSSQQHSTGTPQGDEIKGDSSGKKRQYFIVGAQHSNNRER</sequence>
<evidence type="ECO:0000313" key="2">
    <source>
        <dbReference type="EMBL" id="KAK8779653.1"/>
    </source>
</evidence>
<keyword evidence="3" id="KW-1185">Reference proteome</keyword>
<dbReference type="EMBL" id="JARKHS020009582">
    <property type="protein sequence ID" value="KAK8779653.1"/>
    <property type="molecule type" value="Genomic_DNA"/>
</dbReference>
<organism evidence="2 3">
    <name type="scientific">Amblyomma americanum</name>
    <name type="common">Lone star tick</name>
    <dbReference type="NCBI Taxonomy" id="6943"/>
    <lineage>
        <taxon>Eukaryota</taxon>
        <taxon>Metazoa</taxon>
        <taxon>Ecdysozoa</taxon>
        <taxon>Arthropoda</taxon>
        <taxon>Chelicerata</taxon>
        <taxon>Arachnida</taxon>
        <taxon>Acari</taxon>
        <taxon>Parasitiformes</taxon>
        <taxon>Ixodida</taxon>
        <taxon>Ixodoidea</taxon>
        <taxon>Ixodidae</taxon>
        <taxon>Amblyomminae</taxon>
        <taxon>Amblyomma</taxon>
    </lineage>
</organism>
<gene>
    <name evidence="2" type="ORF">V5799_019005</name>
</gene>
<evidence type="ECO:0000313" key="3">
    <source>
        <dbReference type="Proteomes" id="UP001321473"/>
    </source>
</evidence>
<feature type="compositionally biased region" description="Basic and acidic residues" evidence="1">
    <location>
        <begin position="25"/>
        <end position="35"/>
    </location>
</feature>
<feature type="region of interest" description="Disordered" evidence="1">
    <location>
        <begin position="1"/>
        <end position="101"/>
    </location>
</feature>
<protein>
    <submittedName>
        <fullName evidence="2">Uncharacterized protein</fullName>
    </submittedName>
</protein>